<evidence type="ECO:0000256" key="2">
    <source>
        <dbReference type="SAM" id="Phobius"/>
    </source>
</evidence>
<comment type="caution">
    <text evidence="4">The sequence shown here is derived from an EMBL/GenBank/DDBJ whole genome shotgun (WGS) entry which is preliminary data.</text>
</comment>
<dbReference type="SUPFAM" id="SSF55785">
    <property type="entry name" value="PYP-like sensor domain (PAS domain)"/>
    <property type="match status" value="1"/>
</dbReference>
<protein>
    <submittedName>
        <fullName evidence="4">PAS domain-containing protein</fullName>
    </submittedName>
</protein>
<dbReference type="GO" id="GO:0006355">
    <property type="term" value="P:regulation of DNA-templated transcription"/>
    <property type="evidence" value="ECO:0007669"/>
    <property type="project" value="InterPro"/>
</dbReference>
<feature type="transmembrane region" description="Helical" evidence="2">
    <location>
        <begin position="42"/>
        <end position="60"/>
    </location>
</feature>
<dbReference type="Pfam" id="PF16927">
    <property type="entry name" value="HisKA_7TM"/>
    <property type="match status" value="1"/>
</dbReference>
<feature type="region of interest" description="Disordered" evidence="1">
    <location>
        <begin position="266"/>
        <end position="298"/>
    </location>
</feature>
<feature type="transmembrane region" description="Helical" evidence="2">
    <location>
        <begin position="181"/>
        <end position="198"/>
    </location>
</feature>
<feature type="compositionally biased region" description="Basic and acidic residues" evidence="1">
    <location>
        <begin position="564"/>
        <end position="575"/>
    </location>
</feature>
<organism evidence="4 5">
    <name type="scientific">Natronorubrum halalkaliphilum</name>
    <dbReference type="NCBI Taxonomy" id="2691917"/>
    <lineage>
        <taxon>Archaea</taxon>
        <taxon>Methanobacteriati</taxon>
        <taxon>Methanobacteriota</taxon>
        <taxon>Stenosarchaea group</taxon>
        <taxon>Halobacteria</taxon>
        <taxon>Halobacteriales</taxon>
        <taxon>Natrialbaceae</taxon>
        <taxon>Natronorubrum</taxon>
    </lineage>
</organism>
<dbReference type="InterPro" id="IPR035965">
    <property type="entry name" value="PAS-like_dom_sf"/>
</dbReference>
<keyword evidence="5" id="KW-1185">Reference proteome</keyword>
<dbReference type="RefSeq" id="WP_160066788.1">
    <property type="nucleotide sequence ID" value="NZ_WUYX01000068.1"/>
</dbReference>
<dbReference type="InterPro" id="IPR013767">
    <property type="entry name" value="PAS_fold"/>
</dbReference>
<dbReference type="SMART" id="SM00091">
    <property type="entry name" value="PAS"/>
    <property type="match status" value="1"/>
</dbReference>
<feature type="region of interest" description="Disordered" evidence="1">
    <location>
        <begin position="368"/>
        <end position="395"/>
    </location>
</feature>
<dbReference type="Gene3D" id="3.30.450.20">
    <property type="entry name" value="PAS domain"/>
    <property type="match status" value="1"/>
</dbReference>
<evidence type="ECO:0000313" key="4">
    <source>
        <dbReference type="EMBL" id="MXV63938.1"/>
    </source>
</evidence>
<feature type="compositionally biased region" description="Basic and acidic residues" evidence="1">
    <location>
        <begin position="518"/>
        <end position="529"/>
    </location>
</feature>
<dbReference type="InterPro" id="IPR031621">
    <property type="entry name" value="HisKA_7TM"/>
</dbReference>
<feature type="transmembrane region" description="Helical" evidence="2">
    <location>
        <begin position="80"/>
        <end position="100"/>
    </location>
</feature>
<dbReference type="OrthoDB" id="240966at2157"/>
<dbReference type="Proteomes" id="UP000434101">
    <property type="component" value="Unassembled WGS sequence"/>
</dbReference>
<feature type="compositionally biased region" description="Basic and acidic residues" evidence="1">
    <location>
        <begin position="268"/>
        <end position="277"/>
    </location>
</feature>
<name>A0A6B0VR06_9EURY</name>
<evidence type="ECO:0000256" key="1">
    <source>
        <dbReference type="SAM" id="MobiDB-lite"/>
    </source>
</evidence>
<dbReference type="InterPro" id="IPR000014">
    <property type="entry name" value="PAS"/>
</dbReference>
<keyword evidence="2" id="KW-0472">Membrane</keyword>
<gene>
    <name evidence="4" type="ORF">GS429_18095</name>
</gene>
<proteinExistence type="predicted"/>
<feature type="region of interest" description="Disordered" evidence="1">
    <location>
        <begin position="504"/>
        <end position="529"/>
    </location>
</feature>
<accession>A0A6B0VR06</accession>
<evidence type="ECO:0000313" key="5">
    <source>
        <dbReference type="Proteomes" id="UP000434101"/>
    </source>
</evidence>
<feature type="domain" description="PAS" evidence="3">
    <location>
        <begin position="237"/>
        <end position="303"/>
    </location>
</feature>
<keyword evidence="2" id="KW-1133">Transmembrane helix</keyword>
<reference evidence="4 5" key="1">
    <citation type="submission" date="2020-01" db="EMBL/GenBank/DDBJ databases">
        <title>Natronorubrum sp. JWXQ-INN 674 isolated from Inner Mongolia Autonomous Region of China.</title>
        <authorList>
            <person name="Xue Q."/>
        </authorList>
    </citation>
    <scope>NUCLEOTIDE SEQUENCE [LARGE SCALE GENOMIC DNA]</scope>
    <source>
        <strain evidence="4 5">JWXQ-INN-674</strain>
    </source>
</reference>
<sequence>MTTTSATTALQYGAGLGAVVLSGYFAAAMLERRGKPTVRPLLLLAVVVAVGSVVSLATSYPPVERALTPAVWPDGAGSFWVVLLTVLVIVTSGLWFLFALRYSGRGGPLIRPAAATVGVFWALIFGLAVFGDVSPPPEAGQTHVEFALGLGAFFMTILLAIGVLLVLTTSLQQNAIGFREGLALSGGAVALAFGPIIANSTYHPASVPITLLAASGLFSLAVRRYPVFEAPPIVRIAGRDRLIEEMDDAVIVTDLEDRIRDLNPAAEGHFDTDRSEALGEPVESLLPGGPEPSDLERTEEPVELRTAAETTLAVTANRITDARDRTFGHLLVCRNVTERRRRERRLGVLNQLLTGAVIDRMSDVAESAAPIASSGRDGGSDSRTADDPAPSSVGAEIRAQTSELVRLVTRTREIERALADESAAEADALSAIRNVADAVSEDAGMDIDFEVEAADAVPPAAIDAAVLETILETLLADAIDRERKRVSLEITDAGRQLEIHVVEAGPTPSESPGMTNVDADRTAKGDEEDRERWLRELSIEMARLAATHVGGDVSTRSDRDVRRVVLEVPTTEERSATGTEPVLVDESADDGPTGERRESR</sequence>
<dbReference type="EMBL" id="WUYX01000068">
    <property type="protein sequence ID" value="MXV63938.1"/>
    <property type="molecule type" value="Genomic_DNA"/>
</dbReference>
<feature type="transmembrane region" description="Helical" evidence="2">
    <location>
        <begin position="112"/>
        <end position="131"/>
    </location>
</feature>
<dbReference type="AlphaFoldDB" id="A0A6B0VR06"/>
<feature type="region of interest" description="Disordered" evidence="1">
    <location>
        <begin position="564"/>
        <end position="600"/>
    </location>
</feature>
<dbReference type="CDD" id="cd00130">
    <property type="entry name" value="PAS"/>
    <property type="match status" value="1"/>
</dbReference>
<dbReference type="Pfam" id="PF00989">
    <property type="entry name" value="PAS"/>
    <property type="match status" value="1"/>
</dbReference>
<evidence type="ECO:0000259" key="3">
    <source>
        <dbReference type="SMART" id="SM00091"/>
    </source>
</evidence>
<feature type="transmembrane region" description="Helical" evidence="2">
    <location>
        <begin position="12"/>
        <end position="30"/>
    </location>
</feature>
<feature type="transmembrane region" description="Helical" evidence="2">
    <location>
        <begin position="146"/>
        <end position="169"/>
    </location>
</feature>
<keyword evidence="2" id="KW-0812">Transmembrane</keyword>